<name>R7YWW3_CONA1</name>
<accession>R7YWW3</accession>
<dbReference type="Pfam" id="PF06985">
    <property type="entry name" value="HET"/>
    <property type="match status" value="1"/>
</dbReference>
<evidence type="ECO:0000313" key="3">
    <source>
        <dbReference type="Proteomes" id="UP000016924"/>
    </source>
</evidence>
<keyword evidence="3" id="KW-1185">Reference proteome</keyword>
<reference evidence="3" key="1">
    <citation type="submission" date="2012-06" db="EMBL/GenBank/DDBJ databases">
        <title>The genome sequence of Coniosporium apollinis CBS 100218.</title>
        <authorList>
            <consortium name="The Broad Institute Genome Sequencing Platform"/>
            <person name="Cuomo C."/>
            <person name="Gorbushina A."/>
            <person name="Noack S."/>
            <person name="Walker B."/>
            <person name="Young S.K."/>
            <person name="Zeng Q."/>
            <person name="Gargeya S."/>
            <person name="Fitzgerald M."/>
            <person name="Haas B."/>
            <person name="Abouelleil A."/>
            <person name="Alvarado L."/>
            <person name="Arachchi H.M."/>
            <person name="Berlin A.M."/>
            <person name="Chapman S.B."/>
            <person name="Goldberg J."/>
            <person name="Griggs A."/>
            <person name="Gujja S."/>
            <person name="Hansen M."/>
            <person name="Howarth C."/>
            <person name="Imamovic A."/>
            <person name="Larimer J."/>
            <person name="McCowan C."/>
            <person name="Montmayeur A."/>
            <person name="Murphy C."/>
            <person name="Neiman D."/>
            <person name="Pearson M."/>
            <person name="Priest M."/>
            <person name="Roberts A."/>
            <person name="Saif S."/>
            <person name="Shea T."/>
            <person name="Sisk P."/>
            <person name="Sykes S."/>
            <person name="Wortman J."/>
            <person name="Nusbaum C."/>
            <person name="Birren B."/>
        </authorList>
    </citation>
    <scope>NUCLEOTIDE SEQUENCE [LARGE SCALE GENOMIC DNA]</scope>
    <source>
        <strain evidence="3">CBS 100218</strain>
    </source>
</reference>
<dbReference type="HOGENOM" id="CLU_004184_6_2_1"/>
<dbReference type="Proteomes" id="UP000016924">
    <property type="component" value="Unassembled WGS sequence"/>
</dbReference>
<dbReference type="AlphaFoldDB" id="R7YWW3"/>
<protein>
    <recommendedName>
        <fullName evidence="1">Heterokaryon incompatibility domain-containing protein</fullName>
    </recommendedName>
</protein>
<organism evidence="2 3">
    <name type="scientific">Coniosporium apollinis (strain CBS 100218)</name>
    <name type="common">Rock-inhabiting black yeast</name>
    <dbReference type="NCBI Taxonomy" id="1168221"/>
    <lineage>
        <taxon>Eukaryota</taxon>
        <taxon>Fungi</taxon>
        <taxon>Dikarya</taxon>
        <taxon>Ascomycota</taxon>
        <taxon>Pezizomycotina</taxon>
        <taxon>Dothideomycetes</taxon>
        <taxon>Dothideomycetes incertae sedis</taxon>
        <taxon>Coniosporium</taxon>
    </lineage>
</organism>
<dbReference type="PANTHER" id="PTHR24148">
    <property type="entry name" value="ANKYRIN REPEAT DOMAIN-CONTAINING PROTEIN 39 HOMOLOG-RELATED"/>
    <property type="match status" value="1"/>
</dbReference>
<dbReference type="GeneID" id="19902805"/>
<dbReference type="EMBL" id="JH767580">
    <property type="protein sequence ID" value="EON66397.1"/>
    <property type="molecule type" value="Genomic_DNA"/>
</dbReference>
<dbReference type="OMA" id="FYWIDSL"/>
<sequence>MLSDVVPVLCRPPCHCLSYTWGPLVNNEDCIKEYAEGEESVLESDGGLQRIGVTKNLYYGLRLVTRTKRWVKYIWIDALCICQTDLAERASQVGFMTEIYSRCGRVIVWLSEGGLMAPGLANL</sequence>
<evidence type="ECO:0000259" key="1">
    <source>
        <dbReference type="Pfam" id="PF06985"/>
    </source>
</evidence>
<dbReference type="InterPro" id="IPR052895">
    <property type="entry name" value="HetReg/Transcr_Mod"/>
</dbReference>
<dbReference type="PANTHER" id="PTHR24148:SF73">
    <property type="entry name" value="HET DOMAIN PROTEIN (AFU_ORTHOLOGUE AFUA_8G01020)"/>
    <property type="match status" value="1"/>
</dbReference>
<gene>
    <name evidence="2" type="ORF">W97_05494</name>
</gene>
<evidence type="ECO:0000313" key="2">
    <source>
        <dbReference type="EMBL" id="EON66397.1"/>
    </source>
</evidence>
<dbReference type="RefSeq" id="XP_007781714.1">
    <property type="nucleotide sequence ID" value="XM_007783524.1"/>
</dbReference>
<dbReference type="OrthoDB" id="2157530at2759"/>
<feature type="domain" description="Heterokaryon incompatibility" evidence="1">
    <location>
        <begin position="16"/>
        <end position="113"/>
    </location>
</feature>
<proteinExistence type="predicted"/>
<dbReference type="InterPro" id="IPR010730">
    <property type="entry name" value="HET"/>
</dbReference>